<dbReference type="Gene3D" id="3.40.50.720">
    <property type="entry name" value="NAD(P)-binding Rossmann-like Domain"/>
    <property type="match status" value="1"/>
</dbReference>
<feature type="transmembrane region" description="Helical" evidence="4">
    <location>
        <begin position="6"/>
        <end position="25"/>
    </location>
</feature>
<evidence type="ECO:0000256" key="1">
    <source>
        <dbReference type="ARBA" id="ARBA00006484"/>
    </source>
</evidence>
<reference evidence="5 6" key="1">
    <citation type="submission" date="2017-10" db="EMBL/GenBank/DDBJ databases">
        <title>The draft genome sequence of Lewinella nigricans NBRC 102662.</title>
        <authorList>
            <person name="Wang K."/>
        </authorList>
    </citation>
    <scope>NUCLEOTIDE SEQUENCE [LARGE SCALE GENOMIC DNA]</scope>
    <source>
        <strain evidence="5 6">NBRC 102662</strain>
    </source>
</reference>
<keyword evidence="4" id="KW-0812">Transmembrane</keyword>
<keyword evidence="4" id="KW-0472">Membrane</keyword>
<gene>
    <name evidence="5" type="ORF">CRP01_02845</name>
</gene>
<dbReference type="GO" id="GO:0016491">
    <property type="term" value="F:oxidoreductase activity"/>
    <property type="evidence" value="ECO:0007669"/>
    <property type="project" value="UniProtKB-KW"/>
</dbReference>
<dbReference type="InterPro" id="IPR020904">
    <property type="entry name" value="Sc_DH/Rdtase_CS"/>
</dbReference>
<keyword evidence="2" id="KW-0560">Oxidoreductase</keyword>
<proteinExistence type="inferred from homology"/>
<dbReference type="CDD" id="cd05374">
    <property type="entry name" value="17beta-HSD-like_SDR_c"/>
    <property type="match status" value="1"/>
</dbReference>
<dbReference type="PROSITE" id="PS00061">
    <property type="entry name" value="ADH_SHORT"/>
    <property type="match status" value="1"/>
</dbReference>
<dbReference type="AlphaFoldDB" id="A0A2D0NIT7"/>
<evidence type="ECO:0000256" key="3">
    <source>
        <dbReference type="RuleBase" id="RU000363"/>
    </source>
</evidence>
<dbReference type="InterPro" id="IPR002347">
    <property type="entry name" value="SDR_fam"/>
</dbReference>
<dbReference type="PRINTS" id="PR00081">
    <property type="entry name" value="GDHRDH"/>
</dbReference>
<sequence length="306" mass="34760">MDWVKVPLVHLFAFILQTVLIPFTMTRSVLISGVSTGIGYHLLQAYYRRGYKVFGSIRRESDRERLLSEFPDFVPLLFDVTDESAIREGIEVVRRHLDGKGLDLLINNAGVAVSAPLMLIDTEDFHHQFDVNLYGVLRLTKACLPLLGAVENADHPPGRILNISSISGQVAYPYLGPYVSSKHALEGLSNSWRRELYPFGIDVIIIAPGSIRTPIWKKNSSSGVPDRFRNSIFGKYLENFRTITLNTGKRGMDPDEFANKVVAISEKKRPKTRYAIVKNYFSDWILVRYLVPARVLDWGIHRQLKK</sequence>
<evidence type="ECO:0000256" key="2">
    <source>
        <dbReference type="ARBA" id="ARBA00023002"/>
    </source>
</evidence>
<dbReference type="PANTHER" id="PTHR44169:SF6">
    <property type="entry name" value="NADPH-DEPENDENT 1-ACYLDIHYDROXYACETONE PHOSPHATE REDUCTASE"/>
    <property type="match status" value="1"/>
</dbReference>
<dbReference type="PRINTS" id="PR00080">
    <property type="entry name" value="SDRFAMILY"/>
</dbReference>
<evidence type="ECO:0000256" key="4">
    <source>
        <dbReference type="SAM" id="Phobius"/>
    </source>
</evidence>
<keyword evidence="4" id="KW-1133">Transmembrane helix</keyword>
<keyword evidence="6" id="KW-1185">Reference proteome</keyword>
<evidence type="ECO:0000313" key="5">
    <source>
        <dbReference type="EMBL" id="PHN08276.1"/>
    </source>
</evidence>
<name>A0A2D0NIT7_FLAN2</name>
<dbReference type="InterPro" id="IPR036291">
    <property type="entry name" value="NAD(P)-bd_dom_sf"/>
</dbReference>
<evidence type="ECO:0000313" key="6">
    <source>
        <dbReference type="Proteomes" id="UP000223913"/>
    </source>
</evidence>
<accession>A0A2D0NIT7</accession>
<dbReference type="EMBL" id="PDUD01000002">
    <property type="protein sequence ID" value="PHN08276.1"/>
    <property type="molecule type" value="Genomic_DNA"/>
</dbReference>
<comment type="similarity">
    <text evidence="1 3">Belongs to the short-chain dehydrogenases/reductases (SDR) family.</text>
</comment>
<dbReference type="PANTHER" id="PTHR44169">
    <property type="entry name" value="NADPH-DEPENDENT 1-ACYLDIHYDROXYACETONE PHOSPHATE REDUCTASE"/>
    <property type="match status" value="1"/>
</dbReference>
<dbReference type="Proteomes" id="UP000223913">
    <property type="component" value="Unassembled WGS sequence"/>
</dbReference>
<dbReference type="OrthoDB" id="9786056at2"/>
<organism evidence="5 6">
    <name type="scientific">Flavilitoribacter nigricans (strain ATCC 23147 / DSM 23189 / NBRC 102662 / NCIMB 1420 / SS-2)</name>
    <name type="common">Lewinella nigricans</name>
    <dbReference type="NCBI Taxonomy" id="1122177"/>
    <lineage>
        <taxon>Bacteria</taxon>
        <taxon>Pseudomonadati</taxon>
        <taxon>Bacteroidota</taxon>
        <taxon>Saprospiria</taxon>
        <taxon>Saprospirales</taxon>
        <taxon>Lewinellaceae</taxon>
        <taxon>Flavilitoribacter</taxon>
    </lineage>
</organism>
<dbReference type="SUPFAM" id="SSF51735">
    <property type="entry name" value="NAD(P)-binding Rossmann-fold domains"/>
    <property type="match status" value="1"/>
</dbReference>
<comment type="caution">
    <text evidence="5">The sequence shown here is derived from an EMBL/GenBank/DDBJ whole genome shotgun (WGS) entry which is preliminary data.</text>
</comment>
<protein>
    <submittedName>
        <fullName evidence="5">Oxidoreductase</fullName>
    </submittedName>
</protein>
<dbReference type="Pfam" id="PF00106">
    <property type="entry name" value="adh_short"/>
    <property type="match status" value="1"/>
</dbReference>